<evidence type="ECO:0000313" key="4">
    <source>
        <dbReference type="Proteomes" id="UP001597090"/>
    </source>
</evidence>
<name>A0ABW2YK07_9GAMM</name>
<organism evidence="3 4">
    <name type="scientific">Lysobacter koreensis</name>
    <dbReference type="NCBI Taxonomy" id="266122"/>
    <lineage>
        <taxon>Bacteria</taxon>
        <taxon>Pseudomonadati</taxon>
        <taxon>Pseudomonadota</taxon>
        <taxon>Gammaproteobacteria</taxon>
        <taxon>Lysobacterales</taxon>
        <taxon>Lysobacteraceae</taxon>
        <taxon>Lysobacter</taxon>
    </lineage>
</organism>
<feature type="chain" id="PRO_5046675527" evidence="1">
    <location>
        <begin position="20"/>
        <end position="334"/>
    </location>
</feature>
<dbReference type="RefSeq" id="WP_386811113.1">
    <property type="nucleotide sequence ID" value="NZ_JBHTIH010000002.1"/>
</dbReference>
<reference evidence="4" key="1">
    <citation type="journal article" date="2019" name="Int. J. Syst. Evol. Microbiol.">
        <title>The Global Catalogue of Microorganisms (GCM) 10K type strain sequencing project: providing services to taxonomists for standard genome sequencing and annotation.</title>
        <authorList>
            <consortium name="The Broad Institute Genomics Platform"/>
            <consortium name="The Broad Institute Genome Sequencing Center for Infectious Disease"/>
            <person name="Wu L."/>
            <person name="Ma J."/>
        </authorList>
    </citation>
    <scope>NUCLEOTIDE SEQUENCE [LARGE SCALE GENOMIC DNA]</scope>
    <source>
        <strain evidence="4">CCUG 55491</strain>
    </source>
</reference>
<feature type="domain" description="DUF2272" evidence="2">
    <location>
        <begin position="79"/>
        <end position="287"/>
    </location>
</feature>
<evidence type="ECO:0000313" key="3">
    <source>
        <dbReference type="EMBL" id="MFD0738176.1"/>
    </source>
</evidence>
<dbReference type="InterPro" id="IPR019262">
    <property type="entry name" value="DUF2272"/>
</dbReference>
<sequence length="334" mass="35542">MLRFVIGLLCLAAATNAVGADVCPLLRSQQAAPDAATRIAAVACSEHLLWYRPFIDTAGRLASTSVSEAEASRLDDGGTLAWQRVASYWRDSGLLPQMAGVAGAPECGYAGSDHYAATQCRSFVLDQAWSAAFISWVMRRAALPGFRGSASHVDYVRDAYLRPDESAFVYLDPATTRPATGDLLCYVRMPERVLGYEGLRQALGNDDPQGLPMHCDVVVAANPGNDGTAYLVGGNVQQAVTMRLLPLNRGGLFWSLPRRAEVDPDCSPDTAAACNLSRQDWAVLLKLKPAQGLAGLAPPLPILSSRVQAQPACCVNCVVGAVPPVPRCPKPPVP</sequence>
<dbReference type="PIRSF" id="PIRSF028415">
    <property type="entry name" value="UCP028415"/>
    <property type="match status" value="1"/>
</dbReference>
<proteinExistence type="predicted"/>
<evidence type="ECO:0000259" key="2">
    <source>
        <dbReference type="Pfam" id="PF10030"/>
    </source>
</evidence>
<evidence type="ECO:0000256" key="1">
    <source>
        <dbReference type="SAM" id="SignalP"/>
    </source>
</evidence>
<keyword evidence="1" id="KW-0732">Signal</keyword>
<dbReference type="Proteomes" id="UP001597090">
    <property type="component" value="Unassembled WGS sequence"/>
</dbReference>
<dbReference type="Pfam" id="PF10030">
    <property type="entry name" value="DUF2272"/>
    <property type="match status" value="1"/>
</dbReference>
<keyword evidence="4" id="KW-1185">Reference proteome</keyword>
<protein>
    <submittedName>
        <fullName evidence="3">DUF2272 domain-containing protein</fullName>
    </submittedName>
</protein>
<dbReference type="EMBL" id="JBHTIH010000002">
    <property type="protein sequence ID" value="MFD0738176.1"/>
    <property type="molecule type" value="Genomic_DNA"/>
</dbReference>
<feature type="signal peptide" evidence="1">
    <location>
        <begin position="1"/>
        <end position="19"/>
    </location>
</feature>
<comment type="caution">
    <text evidence="3">The sequence shown here is derived from an EMBL/GenBank/DDBJ whole genome shotgun (WGS) entry which is preliminary data.</text>
</comment>
<dbReference type="InterPro" id="IPR014545">
    <property type="entry name" value="UCP028415"/>
</dbReference>
<gene>
    <name evidence="3" type="ORF">ACFQZQ_02585</name>
</gene>
<accession>A0ABW2YK07</accession>